<keyword evidence="3" id="KW-1185">Reference proteome</keyword>
<comment type="caution">
    <text evidence="2">The sequence shown here is derived from an EMBL/GenBank/DDBJ whole genome shotgun (WGS) entry which is preliminary data.</text>
</comment>
<organism evidence="2 3">
    <name type="scientific">Toxocara canis</name>
    <name type="common">Canine roundworm</name>
    <dbReference type="NCBI Taxonomy" id="6265"/>
    <lineage>
        <taxon>Eukaryota</taxon>
        <taxon>Metazoa</taxon>
        <taxon>Ecdysozoa</taxon>
        <taxon>Nematoda</taxon>
        <taxon>Chromadorea</taxon>
        <taxon>Rhabditida</taxon>
        <taxon>Spirurina</taxon>
        <taxon>Ascaridomorpha</taxon>
        <taxon>Ascaridoidea</taxon>
        <taxon>Toxocaridae</taxon>
        <taxon>Toxocara</taxon>
    </lineage>
</organism>
<proteinExistence type="predicted"/>
<keyword evidence="1" id="KW-0472">Membrane</keyword>
<keyword evidence="1" id="KW-1133">Transmembrane helix</keyword>
<keyword evidence="1" id="KW-0812">Transmembrane</keyword>
<dbReference type="AlphaFoldDB" id="A0A0B2UQ90"/>
<dbReference type="EMBL" id="JPKZ01003146">
    <property type="protein sequence ID" value="KHN73156.1"/>
    <property type="molecule type" value="Genomic_DNA"/>
</dbReference>
<feature type="transmembrane region" description="Helical" evidence="1">
    <location>
        <begin position="84"/>
        <end position="105"/>
    </location>
</feature>
<protein>
    <submittedName>
        <fullName evidence="2">Uncharacterized protein</fullName>
    </submittedName>
</protein>
<sequence>MVRQYERSIKIGGNRSPNYDAERLSRELNLAHFRIRFSWLLHFAFEKADGGRSNRAKTLSTIVCDRRLGSPEWCFEKFDGTGSFVVISDLLWYYLLWQVLFYLSYRRYD</sequence>
<accession>A0A0B2UQ90</accession>
<name>A0A0B2UQ90_TOXCA</name>
<evidence type="ECO:0000313" key="3">
    <source>
        <dbReference type="Proteomes" id="UP000031036"/>
    </source>
</evidence>
<reference evidence="2 3" key="1">
    <citation type="submission" date="2014-11" db="EMBL/GenBank/DDBJ databases">
        <title>Genetic blueprint of the zoonotic pathogen Toxocara canis.</title>
        <authorList>
            <person name="Zhu X.-Q."/>
            <person name="Korhonen P.K."/>
            <person name="Cai H."/>
            <person name="Young N.D."/>
            <person name="Nejsum P."/>
            <person name="von Samson-Himmelstjerna G."/>
            <person name="Boag P.R."/>
            <person name="Tan P."/>
            <person name="Li Q."/>
            <person name="Min J."/>
            <person name="Yang Y."/>
            <person name="Wang X."/>
            <person name="Fang X."/>
            <person name="Hall R.S."/>
            <person name="Hofmann A."/>
            <person name="Sternberg P.W."/>
            <person name="Jex A.R."/>
            <person name="Gasser R.B."/>
        </authorList>
    </citation>
    <scope>NUCLEOTIDE SEQUENCE [LARGE SCALE GENOMIC DNA]</scope>
    <source>
        <strain evidence="2">PN_DK_2014</strain>
    </source>
</reference>
<dbReference type="Proteomes" id="UP000031036">
    <property type="component" value="Unassembled WGS sequence"/>
</dbReference>
<gene>
    <name evidence="2" type="ORF">Tcan_15165</name>
</gene>
<evidence type="ECO:0000256" key="1">
    <source>
        <dbReference type="SAM" id="Phobius"/>
    </source>
</evidence>
<evidence type="ECO:0000313" key="2">
    <source>
        <dbReference type="EMBL" id="KHN73156.1"/>
    </source>
</evidence>